<evidence type="ECO:0000256" key="1">
    <source>
        <dbReference type="ARBA" id="ARBA00000843"/>
    </source>
</evidence>
<keyword evidence="12" id="KW-0234">DNA repair</keyword>
<protein>
    <recommendedName>
        <fullName evidence="5 14">Adenine DNA glycosylase</fullName>
        <ecNumber evidence="4 14">3.2.2.31</ecNumber>
    </recommendedName>
</protein>
<comment type="similarity">
    <text evidence="3 14">Belongs to the Nth/MutY family.</text>
</comment>
<dbReference type="EC" id="3.2.2.31" evidence="4 14"/>
<dbReference type="InterPro" id="IPR029119">
    <property type="entry name" value="MutY_C"/>
</dbReference>
<reference evidence="17" key="1">
    <citation type="journal article" date="2019" name="Int. J. Syst. Evol. Microbiol.">
        <title>The Global Catalogue of Microorganisms (GCM) 10K type strain sequencing project: providing services to taxonomists for standard genome sequencing and annotation.</title>
        <authorList>
            <consortium name="The Broad Institute Genomics Platform"/>
            <consortium name="The Broad Institute Genome Sequencing Center for Infectious Disease"/>
            <person name="Wu L."/>
            <person name="Ma J."/>
        </authorList>
    </citation>
    <scope>NUCLEOTIDE SEQUENCE [LARGE SCALE GENOMIC DNA]</scope>
    <source>
        <strain evidence="17">KCTC 52925</strain>
    </source>
</reference>
<dbReference type="Pfam" id="PF00730">
    <property type="entry name" value="HhH-GPD"/>
    <property type="match status" value="1"/>
</dbReference>
<comment type="caution">
    <text evidence="16">The sequence shown here is derived from an EMBL/GenBank/DDBJ whole genome shotgun (WGS) entry which is preliminary data.</text>
</comment>
<dbReference type="CDD" id="cd00056">
    <property type="entry name" value="ENDO3c"/>
    <property type="match status" value="1"/>
</dbReference>
<evidence type="ECO:0000256" key="8">
    <source>
        <dbReference type="ARBA" id="ARBA00022763"/>
    </source>
</evidence>
<dbReference type="InterPro" id="IPR023170">
    <property type="entry name" value="HhH_base_excis_C"/>
</dbReference>
<dbReference type="Pfam" id="PF00633">
    <property type="entry name" value="HHH"/>
    <property type="match status" value="1"/>
</dbReference>
<dbReference type="Pfam" id="PF14815">
    <property type="entry name" value="NUDIX_4"/>
    <property type="match status" value="1"/>
</dbReference>
<sequence>MQITTELFTWYSENKRELPWRNTREPYHIWLSEIMLQQTRIEQGLPYYYRFTEKYPTVFDLANAPIDEVLKLWQGLGYYSRARNLHETAKFVTEKLNGVFPKSYVELKKLKGIGDYTAAAIASFCYNEPVAVVDGNVYRVLSRLFDLDTPINSSAGIKEFKLLAQEILNKKDPATHNQALMEFGAIQCKPQNPYCLLCPLSSKCLALRNNTVKERPIKLKKSKIKHRYFNYLVFNHQDKKTLLEQRTGKGIWNGLYQFPLVESNDHFSEKELIASEDFKKILGEREFEITLFRDEPKIHKLSHQHLHTRFWIVETKLDLDKSIFINEVEKYPVPVLIENFLNEYLSEAYN</sequence>
<evidence type="ECO:0000256" key="3">
    <source>
        <dbReference type="ARBA" id="ARBA00008343"/>
    </source>
</evidence>
<organism evidence="16 17">
    <name type="scientific">Christiangramia antarctica</name>
    <dbReference type="NCBI Taxonomy" id="2058158"/>
    <lineage>
        <taxon>Bacteria</taxon>
        <taxon>Pseudomonadati</taxon>
        <taxon>Bacteroidota</taxon>
        <taxon>Flavobacteriia</taxon>
        <taxon>Flavobacteriales</taxon>
        <taxon>Flavobacteriaceae</taxon>
        <taxon>Christiangramia</taxon>
    </lineage>
</organism>
<dbReference type="InterPro" id="IPR011257">
    <property type="entry name" value="DNA_glycosylase"/>
</dbReference>
<dbReference type="PANTHER" id="PTHR42944:SF1">
    <property type="entry name" value="ADENINE DNA GLYCOSYLASE"/>
    <property type="match status" value="1"/>
</dbReference>
<dbReference type="RefSeq" id="WP_251739920.1">
    <property type="nucleotide sequence ID" value="NZ_JBHUOJ010000004.1"/>
</dbReference>
<evidence type="ECO:0000313" key="16">
    <source>
        <dbReference type="EMBL" id="MFD2831811.1"/>
    </source>
</evidence>
<keyword evidence="6" id="KW-0004">4Fe-4S</keyword>
<evidence type="ECO:0000256" key="11">
    <source>
        <dbReference type="ARBA" id="ARBA00023014"/>
    </source>
</evidence>
<keyword evidence="8 14" id="KW-0227">DNA damage</keyword>
<dbReference type="SUPFAM" id="SSF55811">
    <property type="entry name" value="Nudix"/>
    <property type="match status" value="1"/>
</dbReference>
<proteinExistence type="inferred from homology"/>
<dbReference type="Gene3D" id="1.10.1670.10">
    <property type="entry name" value="Helix-hairpin-Helix base-excision DNA repair enzymes (C-terminal)"/>
    <property type="match status" value="1"/>
</dbReference>
<name>A0ABW5WYB5_9FLAO</name>
<keyword evidence="17" id="KW-1185">Reference proteome</keyword>
<evidence type="ECO:0000256" key="10">
    <source>
        <dbReference type="ARBA" id="ARBA00023004"/>
    </source>
</evidence>
<dbReference type="Gene3D" id="1.10.340.30">
    <property type="entry name" value="Hypothetical protein, domain 2"/>
    <property type="match status" value="1"/>
</dbReference>
<evidence type="ECO:0000313" key="17">
    <source>
        <dbReference type="Proteomes" id="UP001597438"/>
    </source>
</evidence>
<feature type="domain" description="HhH-GPD" evidence="15">
    <location>
        <begin position="35"/>
        <end position="186"/>
    </location>
</feature>
<evidence type="ECO:0000256" key="4">
    <source>
        <dbReference type="ARBA" id="ARBA00012045"/>
    </source>
</evidence>
<comment type="function">
    <text evidence="2">Adenine glycosylase active on G-A mispairs. MutY also corrects error-prone DNA synthesis past GO lesions which are due to the oxidatively damaged form of guanine: 7,8-dihydro-8-oxoguanine (8-oxo-dGTP).</text>
</comment>
<dbReference type="CDD" id="cd03431">
    <property type="entry name" value="NUDIX_DNA_Glycosylase_C-MutY"/>
    <property type="match status" value="1"/>
</dbReference>
<evidence type="ECO:0000256" key="9">
    <source>
        <dbReference type="ARBA" id="ARBA00022801"/>
    </source>
</evidence>
<keyword evidence="10 14" id="KW-0408">Iron</keyword>
<dbReference type="InterPro" id="IPR015797">
    <property type="entry name" value="NUDIX_hydrolase-like_dom_sf"/>
</dbReference>
<comment type="catalytic activity">
    <reaction evidence="1 14">
        <text>Hydrolyzes free adenine bases from 7,8-dihydro-8-oxoguanine:adenine mismatched double-stranded DNA, leaving an apurinic site.</text>
        <dbReference type="EC" id="3.2.2.31"/>
    </reaction>
</comment>
<evidence type="ECO:0000259" key="15">
    <source>
        <dbReference type="SMART" id="SM00478"/>
    </source>
</evidence>
<evidence type="ECO:0000256" key="7">
    <source>
        <dbReference type="ARBA" id="ARBA00022723"/>
    </source>
</evidence>
<keyword evidence="9 16" id="KW-0378">Hydrolase</keyword>
<dbReference type="InterPro" id="IPR044298">
    <property type="entry name" value="MIG/MutY"/>
</dbReference>
<evidence type="ECO:0000256" key="6">
    <source>
        <dbReference type="ARBA" id="ARBA00022485"/>
    </source>
</evidence>
<evidence type="ECO:0000256" key="12">
    <source>
        <dbReference type="ARBA" id="ARBA00023204"/>
    </source>
</evidence>
<dbReference type="InterPro" id="IPR003265">
    <property type="entry name" value="HhH-GPD_domain"/>
</dbReference>
<evidence type="ECO:0000256" key="2">
    <source>
        <dbReference type="ARBA" id="ARBA00002933"/>
    </source>
</evidence>
<evidence type="ECO:0000256" key="13">
    <source>
        <dbReference type="ARBA" id="ARBA00023295"/>
    </source>
</evidence>
<dbReference type="SMART" id="SM00478">
    <property type="entry name" value="ENDO3c"/>
    <property type="match status" value="1"/>
</dbReference>
<evidence type="ECO:0000256" key="5">
    <source>
        <dbReference type="ARBA" id="ARBA00022023"/>
    </source>
</evidence>
<keyword evidence="13 14" id="KW-0326">Glycosidase</keyword>
<comment type="cofactor">
    <cofactor evidence="14">
        <name>[4Fe-4S] cluster</name>
        <dbReference type="ChEBI" id="CHEBI:49883"/>
    </cofactor>
    <text evidence="14">Binds 1 [4Fe-4S] cluster.</text>
</comment>
<evidence type="ECO:0000256" key="14">
    <source>
        <dbReference type="RuleBase" id="RU365096"/>
    </source>
</evidence>
<dbReference type="NCBIfam" id="TIGR01084">
    <property type="entry name" value="mutY"/>
    <property type="match status" value="1"/>
</dbReference>
<dbReference type="InterPro" id="IPR005760">
    <property type="entry name" value="A/G_AdeGlyc_MutY"/>
</dbReference>
<gene>
    <name evidence="16" type="primary">mutY</name>
    <name evidence="16" type="ORF">ACFSYS_00835</name>
</gene>
<dbReference type="Gene3D" id="3.90.79.10">
    <property type="entry name" value="Nucleoside Triphosphate Pyrophosphohydrolase"/>
    <property type="match status" value="1"/>
</dbReference>
<keyword evidence="7" id="KW-0479">Metal-binding</keyword>
<dbReference type="PANTHER" id="PTHR42944">
    <property type="entry name" value="ADENINE DNA GLYCOSYLASE"/>
    <property type="match status" value="1"/>
</dbReference>
<dbReference type="Proteomes" id="UP001597438">
    <property type="component" value="Unassembled WGS sequence"/>
</dbReference>
<dbReference type="GO" id="GO:0000701">
    <property type="term" value="F:purine-specific mismatch base pair DNA N-glycosylase activity"/>
    <property type="evidence" value="ECO:0007669"/>
    <property type="project" value="UniProtKB-EC"/>
</dbReference>
<accession>A0ABW5WYB5</accession>
<dbReference type="EMBL" id="JBHUOJ010000004">
    <property type="protein sequence ID" value="MFD2831811.1"/>
    <property type="molecule type" value="Genomic_DNA"/>
</dbReference>
<dbReference type="SUPFAM" id="SSF48150">
    <property type="entry name" value="DNA-glycosylase"/>
    <property type="match status" value="1"/>
</dbReference>
<dbReference type="InterPro" id="IPR000445">
    <property type="entry name" value="HhH_motif"/>
</dbReference>
<keyword evidence="11" id="KW-0411">Iron-sulfur</keyword>